<gene>
    <name evidence="4" type="ORF">GCM10007878_21540</name>
</gene>
<evidence type="ECO:0000313" key="5">
    <source>
        <dbReference type="Proteomes" id="UP001156682"/>
    </source>
</evidence>
<evidence type="ECO:0000256" key="2">
    <source>
        <dbReference type="PROSITE-ProRule" id="PRU00169"/>
    </source>
</evidence>
<dbReference type="SMART" id="SM00448">
    <property type="entry name" value="REC"/>
    <property type="match status" value="1"/>
</dbReference>
<dbReference type="PROSITE" id="PS50110">
    <property type="entry name" value="RESPONSE_REGULATORY"/>
    <property type="match status" value="1"/>
</dbReference>
<dbReference type="InterPro" id="IPR050595">
    <property type="entry name" value="Bact_response_regulator"/>
</dbReference>
<dbReference type="PANTHER" id="PTHR44591:SF3">
    <property type="entry name" value="RESPONSE REGULATORY DOMAIN-CONTAINING PROTEIN"/>
    <property type="match status" value="1"/>
</dbReference>
<dbReference type="RefSeq" id="WP_027851179.1">
    <property type="nucleotide sequence ID" value="NZ_BSOR01000037.1"/>
</dbReference>
<dbReference type="InterPro" id="IPR011006">
    <property type="entry name" value="CheY-like_superfamily"/>
</dbReference>
<dbReference type="Proteomes" id="UP001156682">
    <property type="component" value="Unassembled WGS sequence"/>
</dbReference>
<dbReference type="CDD" id="cd17546">
    <property type="entry name" value="REC_hyHK_CKI1_RcsC-like"/>
    <property type="match status" value="1"/>
</dbReference>
<dbReference type="Pfam" id="PF00072">
    <property type="entry name" value="Response_reg"/>
    <property type="match status" value="1"/>
</dbReference>
<dbReference type="SUPFAM" id="SSF52172">
    <property type="entry name" value="CheY-like"/>
    <property type="match status" value="1"/>
</dbReference>
<comment type="caution">
    <text evidence="4">The sequence shown here is derived from an EMBL/GenBank/DDBJ whole genome shotgun (WGS) entry which is preliminary data.</text>
</comment>
<name>A0ABQ5ZX15_9GAMM</name>
<reference evidence="5" key="1">
    <citation type="journal article" date="2019" name="Int. J. Syst. Evol. Microbiol.">
        <title>The Global Catalogue of Microorganisms (GCM) 10K type strain sequencing project: providing services to taxonomists for standard genome sequencing and annotation.</title>
        <authorList>
            <consortium name="The Broad Institute Genomics Platform"/>
            <consortium name="The Broad Institute Genome Sequencing Center for Infectious Disease"/>
            <person name="Wu L."/>
            <person name="Ma J."/>
        </authorList>
    </citation>
    <scope>NUCLEOTIDE SEQUENCE [LARGE SCALE GENOMIC DNA]</scope>
    <source>
        <strain evidence="5">NBRC 100033</strain>
    </source>
</reference>
<keyword evidence="5" id="KW-1185">Reference proteome</keyword>
<proteinExistence type="predicted"/>
<dbReference type="InterPro" id="IPR001789">
    <property type="entry name" value="Sig_transdc_resp-reg_receiver"/>
</dbReference>
<accession>A0ABQ5ZX15</accession>
<protein>
    <submittedName>
        <fullName evidence="4">Transcriptional regulator</fullName>
    </submittedName>
</protein>
<dbReference type="EMBL" id="BSOR01000037">
    <property type="protein sequence ID" value="GLR64716.1"/>
    <property type="molecule type" value="Genomic_DNA"/>
</dbReference>
<keyword evidence="1 2" id="KW-0597">Phosphoprotein</keyword>
<dbReference type="Gene3D" id="3.40.50.2300">
    <property type="match status" value="1"/>
</dbReference>
<evidence type="ECO:0000259" key="3">
    <source>
        <dbReference type="PROSITE" id="PS50110"/>
    </source>
</evidence>
<organism evidence="4 5">
    <name type="scientific">Marinospirillum insulare</name>
    <dbReference type="NCBI Taxonomy" id="217169"/>
    <lineage>
        <taxon>Bacteria</taxon>
        <taxon>Pseudomonadati</taxon>
        <taxon>Pseudomonadota</taxon>
        <taxon>Gammaproteobacteria</taxon>
        <taxon>Oceanospirillales</taxon>
        <taxon>Oceanospirillaceae</taxon>
        <taxon>Marinospirillum</taxon>
    </lineage>
</organism>
<feature type="modified residue" description="4-aspartylphosphate" evidence="2">
    <location>
        <position position="58"/>
    </location>
</feature>
<dbReference type="PANTHER" id="PTHR44591">
    <property type="entry name" value="STRESS RESPONSE REGULATOR PROTEIN 1"/>
    <property type="match status" value="1"/>
</dbReference>
<evidence type="ECO:0000256" key="1">
    <source>
        <dbReference type="ARBA" id="ARBA00022553"/>
    </source>
</evidence>
<feature type="domain" description="Response regulatory" evidence="3">
    <location>
        <begin position="7"/>
        <end position="120"/>
    </location>
</feature>
<evidence type="ECO:0000313" key="4">
    <source>
        <dbReference type="EMBL" id="GLR64716.1"/>
    </source>
</evidence>
<sequence>MTQAAKRILLVDDSRVARLTLQHLIKLTDATAEITQAANGDEALAVFQPNAFDLALLDFNMPGIDGLELGQLIREQDKKIHLVLVTANIQDTIVTRAKNMGIGFLGKPVDSEQLANLLKS</sequence>